<dbReference type="PANTHER" id="PTHR11228:SF7">
    <property type="entry name" value="PQQA PEPTIDE CYCLASE"/>
    <property type="match status" value="1"/>
</dbReference>
<proteinExistence type="predicted"/>
<dbReference type="Pfam" id="PF13186">
    <property type="entry name" value="SPASM"/>
    <property type="match status" value="1"/>
</dbReference>
<keyword evidence="2" id="KW-0479">Metal-binding</keyword>
<dbReference type="SFLD" id="SFLDG01386">
    <property type="entry name" value="main_SPASM_domain-containing"/>
    <property type="match status" value="1"/>
</dbReference>
<dbReference type="GO" id="GO:0051536">
    <property type="term" value="F:iron-sulfur cluster binding"/>
    <property type="evidence" value="ECO:0007669"/>
    <property type="project" value="UniProtKB-KW"/>
</dbReference>
<dbReference type="InterPro" id="IPR007197">
    <property type="entry name" value="rSAM"/>
</dbReference>
<dbReference type="Gene3D" id="3.20.20.70">
    <property type="entry name" value="Aldolase class I"/>
    <property type="match status" value="1"/>
</dbReference>
<evidence type="ECO:0000256" key="1">
    <source>
        <dbReference type="ARBA" id="ARBA00022691"/>
    </source>
</evidence>
<dbReference type="SFLD" id="SFLDS00029">
    <property type="entry name" value="Radical_SAM"/>
    <property type="match status" value="1"/>
</dbReference>
<dbReference type="InterPro" id="IPR050377">
    <property type="entry name" value="Radical_SAM_PqqE_MftC-like"/>
</dbReference>
<keyword evidence="1" id="KW-0949">S-adenosyl-L-methionine</keyword>
<dbReference type="CDD" id="cd21109">
    <property type="entry name" value="SPASM"/>
    <property type="match status" value="1"/>
</dbReference>
<sequence>MMKLNSNVACIEYKNKVILANKLTGMWLRITKEIYNYFIKALELNYERKDFVRSFMREEDQIYIGKLLDKMEEIGILGDAEFFFQKSVAFEITNRCNLTCMHCCFSAGKQGEEMTTQRVTEILQKIIKWQPDKITITGGEPLLRNDLLEHLKFLREAFEGIIILATNGTLIHKGNVSDIIQYIDRIDISVDGVDEESSRKIRGRGVFAKVLKSVELLKLNGFDSISLSMVLTEDNEKLEEQFLDLNRKLGTFPVLRRISWIGRALENQKQLTSSGVLYEHGAEIKKDEKCMCTYGNCQNLVSKYHIRYDGYVYACQTIEDRKYSLGHIDQISEFDKITNNNLMLMIEDLLKFNHKCRRCKVMPFCWKCPVEIMEYTKNGSMREHCNTVHDNLFHVIWEE</sequence>
<gene>
    <name evidence="6" type="ORF">GT728_16415</name>
</gene>
<feature type="domain" description="Radical SAM core" evidence="5">
    <location>
        <begin position="82"/>
        <end position="287"/>
    </location>
</feature>
<dbReference type="GeneID" id="75078920"/>
<keyword evidence="4" id="KW-0411">Iron-sulfur</keyword>
<dbReference type="SFLD" id="SFLDG01067">
    <property type="entry name" value="SPASM/twitch_domain_containing"/>
    <property type="match status" value="1"/>
</dbReference>
<name>A0A6L8T6H3_9FIRM</name>
<dbReference type="Proteomes" id="UP000477285">
    <property type="component" value="Unassembled WGS sequence"/>
</dbReference>
<dbReference type="PROSITE" id="PS51918">
    <property type="entry name" value="RADICAL_SAM"/>
    <property type="match status" value="1"/>
</dbReference>
<comment type="caution">
    <text evidence="6">The sequence shown here is derived from an EMBL/GenBank/DDBJ whole genome shotgun (WGS) entry which is preliminary data.</text>
</comment>
<evidence type="ECO:0000256" key="4">
    <source>
        <dbReference type="ARBA" id="ARBA00023014"/>
    </source>
</evidence>
<dbReference type="CDD" id="cd01335">
    <property type="entry name" value="Radical_SAM"/>
    <property type="match status" value="1"/>
</dbReference>
<dbReference type="RefSeq" id="WP_025578766.1">
    <property type="nucleotide sequence ID" value="NZ_WWVI01000048.1"/>
</dbReference>
<dbReference type="EMBL" id="WWVQ01000050">
    <property type="protein sequence ID" value="MZL34733.1"/>
    <property type="molecule type" value="Genomic_DNA"/>
</dbReference>
<evidence type="ECO:0000256" key="3">
    <source>
        <dbReference type="ARBA" id="ARBA00023004"/>
    </source>
</evidence>
<dbReference type="InterPro" id="IPR023885">
    <property type="entry name" value="4Fe4S-binding_SPASM_dom"/>
</dbReference>
<evidence type="ECO:0000259" key="5">
    <source>
        <dbReference type="PROSITE" id="PS51918"/>
    </source>
</evidence>
<evidence type="ECO:0000256" key="2">
    <source>
        <dbReference type="ARBA" id="ARBA00022723"/>
    </source>
</evidence>
<dbReference type="InterPro" id="IPR013785">
    <property type="entry name" value="Aldolase_TIM"/>
</dbReference>
<accession>A0A6L8T6H3</accession>
<reference evidence="6 7" key="1">
    <citation type="journal article" date="2019" name="Nat. Med.">
        <title>A library of human gut bacterial isolates paired with longitudinal multiomics data enables mechanistic microbiome research.</title>
        <authorList>
            <person name="Poyet M."/>
            <person name="Groussin M."/>
            <person name="Gibbons S.M."/>
            <person name="Avila-Pacheco J."/>
            <person name="Jiang X."/>
            <person name="Kearney S.M."/>
            <person name="Perrotta A.R."/>
            <person name="Berdy B."/>
            <person name="Zhao S."/>
            <person name="Lieberman T.D."/>
            <person name="Swanson P.K."/>
            <person name="Smith M."/>
            <person name="Roesemann S."/>
            <person name="Alexander J.E."/>
            <person name="Rich S.A."/>
            <person name="Livny J."/>
            <person name="Vlamakis H."/>
            <person name="Clish C."/>
            <person name="Bullock K."/>
            <person name="Deik A."/>
            <person name="Scott J."/>
            <person name="Pierce K.A."/>
            <person name="Xavier R.J."/>
            <person name="Alm E.J."/>
        </authorList>
    </citation>
    <scope>NUCLEOTIDE SEQUENCE [LARGE SCALE GENOMIC DNA]</scope>
    <source>
        <strain evidence="6 7">BIOML-A1</strain>
    </source>
</reference>
<dbReference type="InterPro" id="IPR058240">
    <property type="entry name" value="rSAM_sf"/>
</dbReference>
<evidence type="ECO:0000313" key="7">
    <source>
        <dbReference type="Proteomes" id="UP000477285"/>
    </source>
</evidence>
<organism evidence="6 7">
    <name type="scientific">Blautia wexlerae</name>
    <dbReference type="NCBI Taxonomy" id="418240"/>
    <lineage>
        <taxon>Bacteria</taxon>
        <taxon>Bacillati</taxon>
        <taxon>Bacillota</taxon>
        <taxon>Clostridia</taxon>
        <taxon>Lachnospirales</taxon>
        <taxon>Lachnospiraceae</taxon>
        <taxon>Blautia</taxon>
    </lineage>
</organism>
<dbReference type="Pfam" id="PF04055">
    <property type="entry name" value="Radical_SAM"/>
    <property type="match status" value="1"/>
</dbReference>
<keyword evidence="3" id="KW-0408">Iron</keyword>
<dbReference type="GO" id="GO:0003824">
    <property type="term" value="F:catalytic activity"/>
    <property type="evidence" value="ECO:0007669"/>
    <property type="project" value="InterPro"/>
</dbReference>
<dbReference type="PANTHER" id="PTHR11228">
    <property type="entry name" value="RADICAL SAM DOMAIN PROTEIN"/>
    <property type="match status" value="1"/>
</dbReference>
<protein>
    <submittedName>
        <fullName evidence="6">Radical SAM protein</fullName>
    </submittedName>
</protein>
<dbReference type="GO" id="GO:0046872">
    <property type="term" value="F:metal ion binding"/>
    <property type="evidence" value="ECO:0007669"/>
    <property type="project" value="UniProtKB-KW"/>
</dbReference>
<evidence type="ECO:0000313" key="6">
    <source>
        <dbReference type="EMBL" id="MZL34733.1"/>
    </source>
</evidence>
<dbReference type="SUPFAM" id="SSF102114">
    <property type="entry name" value="Radical SAM enzymes"/>
    <property type="match status" value="1"/>
</dbReference>
<dbReference type="AlphaFoldDB" id="A0A6L8T6H3"/>
<dbReference type="NCBIfam" id="TIGR04085">
    <property type="entry name" value="rSAM_more_4Fe4S"/>
    <property type="match status" value="1"/>
</dbReference>